<sequence length="539" mass="60240">MRLSIPLTSSFLLTPQRTWTRRCVAACRARWISHIPQPRFNEYVEHLPVRHGGNITLRILEPVTSRVTSDSRVLLYLPPGPVFAFPSSDISHPILIGNQQHAGSAHLLASASLSTIVTVHYRLGQEPHPDEQASSFKFPTPIYDTLAGFDWIFQNLRPAQIGVFGNHIGGSLALMLALTEPRSIFAVAAQDPICDWVGLDDYCMIESEKNDDVIQDKETFSIHETNGHDGSGHKKRGRKKKPQKPVPPDLLPLLKARNELFHSPRNYFDSFASPALFLRTTGKYCPTRFPAVLTGSNHPVPVIKPAKEEDLWLLTAFTLEKQEAEAESNISASPRHPVRRRRVLSRWPPVGLDYGADTFRSTGYKGDALNSVALPNVRIFIHSNLDLGETRSEQESSQPDTVDELSSQLEQMALKPNKSSHDEKLASSPEHKHCHSTPRGSLPDMSKINEETVLAAQGAEMVQLMHSACFWGREKGFGENRVKLIRVPYRDNSQSKDAMCEEKGGQNWAGYQSSGSVEEQAGEWFLRMLNEDRTTDEAG</sequence>
<name>A0AAF0DGA1_9EURO</name>
<feature type="compositionally biased region" description="Basic and acidic residues" evidence="1">
    <location>
        <begin position="419"/>
        <end position="431"/>
    </location>
</feature>
<protein>
    <recommendedName>
        <fullName evidence="2">Alpha/beta hydrolase fold-3 domain-containing protein</fullName>
    </recommendedName>
</protein>
<feature type="compositionally biased region" description="Basic and acidic residues" evidence="1">
    <location>
        <begin position="221"/>
        <end position="232"/>
    </location>
</feature>
<dbReference type="AlphaFoldDB" id="A0AAF0DGA1"/>
<proteinExistence type="predicted"/>
<dbReference type="InterPro" id="IPR013094">
    <property type="entry name" value="AB_hydrolase_3"/>
</dbReference>
<dbReference type="Gene3D" id="3.40.50.1820">
    <property type="entry name" value="alpha/beta hydrolase"/>
    <property type="match status" value="1"/>
</dbReference>
<accession>A0AAF0DGA1</accession>
<dbReference type="InterPro" id="IPR029058">
    <property type="entry name" value="AB_hydrolase_fold"/>
</dbReference>
<keyword evidence="4" id="KW-1185">Reference proteome</keyword>
<gene>
    <name evidence="3" type="ORF">PRK78_003571</name>
</gene>
<feature type="region of interest" description="Disordered" evidence="1">
    <location>
        <begin position="221"/>
        <end position="249"/>
    </location>
</feature>
<dbReference type="GO" id="GO:0016787">
    <property type="term" value="F:hydrolase activity"/>
    <property type="evidence" value="ECO:0007669"/>
    <property type="project" value="InterPro"/>
</dbReference>
<evidence type="ECO:0000259" key="2">
    <source>
        <dbReference type="Pfam" id="PF07859"/>
    </source>
</evidence>
<evidence type="ECO:0000313" key="3">
    <source>
        <dbReference type="EMBL" id="WEW58104.1"/>
    </source>
</evidence>
<dbReference type="EMBL" id="CP120628">
    <property type="protein sequence ID" value="WEW58104.1"/>
    <property type="molecule type" value="Genomic_DNA"/>
</dbReference>
<feature type="domain" description="Alpha/beta hydrolase fold-3" evidence="2">
    <location>
        <begin position="100"/>
        <end position="193"/>
    </location>
</feature>
<evidence type="ECO:0000256" key="1">
    <source>
        <dbReference type="SAM" id="MobiDB-lite"/>
    </source>
</evidence>
<feature type="compositionally biased region" description="Basic residues" evidence="1">
    <location>
        <begin position="233"/>
        <end position="243"/>
    </location>
</feature>
<dbReference type="Pfam" id="PF07859">
    <property type="entry name" value="Abhydrolase_3"/>
    <property type="match status" value="1"/>
</dbReference>
<reference evidence="3" key="1">
    <citation type="submission" date="2023-03" db="EMBL/GenBank/DDBJ databases">
        <title>Emydomyces testavorans Genome Sequence.</title>
        <authorList>
            <person name="Hoyer L."/>
        </authorList>
    </citation>
    <scope>NUCLEOTIDE SEQUENCE</scope>
    <source>
        <strain evidence="3">16-2883</strain>
    </source>
</reference>
<evidence type="ECO:0000313" key="4">
    <source>
        <dbReference type="Proteomes" id="UP001219355"/>
    </source>
</evidence>
<dbReference type="Proteomes" id="UP001219355">
    <property type="component" value="Chromosome 2"/>
</dbReference>
<organism evidence="3 4">
    <name type="scientific">Emydomyces testavorans</name>
    <dbReference type="NCBI Taxonomy" id="2070801"/>
    <lineage>
        <taxon>Eukaryota</taxon>
        <taxon>Fungi</taxon>
        <taxon>Dikarya</taxon>
        <taxon>Ascomycota</taxon>
        <taxon>Pezizomycotina</taxon>
        <taxon>Eurotiomycetes</taxon>
        <taxon>Eurotiomycetidae</taxon>
        <taxon>Onygenales</taxon>
        <taxon>Nannizziopsiaceae</taxon>
        <taxon>Emydomyces</taxon>
    </lineage>
</organism>
<feature type="region of interest" description="Disordered" evidence="1">
    <location>
        <begin position="414"/>
        <end position="445"/>
    </location>
</feature>
<dbReference type="SUPFAM" id="SSF53474">
    <property type="entry name" value="alpha/beta-Hydrolases"/>
    <property type="match status" value="1"/>
</dbReference>